<dbReference type="EMBL" id="KN838544">
    <property type="protein sequence ID" value="KIK07981.1"/>
    <property type="molecule type" value="Genomic_DNA"/>
</dbReference>
<reference evidence="2" key="2">
    <citation type="submission" date="2015-01" db="EMBL/GenBank/DDBJ databases">
        <title>Evolutionary Origins and Diversification of the Mycorrhizal Mutualists.</title>
        <authorList>
            <consortium name="DOE Joint Genome Institute"/>
            <consortium name="Mycorrhizal Genomics Consortium"/>
            <person name="Kohler A."/>
            <person name="Kuo A."/>
            <person name="Nagy L.G."/>
            <person name="Floudas D."/>
            <person name="Copeland A."/>
            <person name="Barry K.W."/>
            <person name="Cichocki N."/>
            <person name="Veneault-Fourrey C."/>
            <person name="LaButti K."/>
            <person name="Lindquist E.A."/>
            <person name="Lipzen A."/>
            <person name="Lundell T."/>
            <person name="Morin E."/>
            <person name="Murat C."/>
            <person name="Riley R."/>
            <person name="Ohm R."/>
            <person name="Sun H."/>
            <person name="Tunlid A."/>
            <person name="Henrissat B."/>
            <person name="Grigoriev I.V."/>
            <person name="Hibbett D.S."/>
            <person name="Martin F."/>
        </authorList>
    </citation>
    <scope>NUCLEOTIDE SEQUENCE [LARGE SCALE GENOMIC DNA]</scope>
    <source>
        <strain evidence="2">LaAM-08-1</strain>
    </source>
</reference>
<evidence type="ECO:0000313" key="1">
    <source>
        <dbReference type="EMBL" id="KIK07981.1"/>
    </source>
</evidence>
<proteinExistence type="predicted"/>
<dbReference type="AlphaFoldDB" id="A0A0C9XSS7"/>
<dbReference type="Proteomes" id="UP000054477">
    <property type="component" value="Unassembled WGS sequence"/>
</dbReference>
<name>A0A0C9XSS7_9AGAR</name>
<sequence>MLSQLIDDSDLQEHLEHSRQSYRGRFEGYQPNMDVVELPLDHYRVFAGTDIHLRLPTTACFAVQYAAIMPLSTSRIITPNRQAVPVESNRDIKRLCVAVYEKPWGYLSKLS</sequence>
<organism evidence="1 2">
    <name type="scientific">Laccaria amethystina LaAM-08-1</name>
    <dbReference type="NCBI Taxonomy" id="1095629"/>
    <lineage>
        <taxon>Eukaryota</taxon>
        <taxon>Fungi</taxon>
        <taxon>Dikarya</taxon>
        <taxon>Basidiomycota</taxon>
        <taxon>Agaricomycotina</taxon>
        <taxon>Agaricomycetes</taxon>
        <taxon>Agaricomycetidae</taxon>
        <taxon>Agaricales</taxon>
        <taxon>Agaricineae</taxon>
        <taxon>Hydnangiaceae</taxon>
        <taxon>Laccaria</taxon>
    </lineage>
</organism>
<evidence type="ECO:0000313" key="2">
    <source>
        <dbReference type="Proteomes" id="UP000054477"/>
    </source>
</evidence>
<protein>
    <submittedName>
        <fullName evidence="1">Unplaced genomic scaffold K443scaffold_9, whole genome shotgun sequence</fullName>
    </submittedName>
</protein>
<accession>A0A0C9XSS7</accession>
<keyword evidence="2" id="KW-1185">Reference proteome</keyword>
<reference evidence="1 2" key="1">
    <citation type="submission" date="2014-04" db="EMBL/GenBank/DDBJ databases">
        <authorList>
            <consortium name="DOE Joint Genome Institute"/>
            <person name="Kuo A."/>
            <person name="Kohler A."/>
            <person name="Nagy L.G."/>
            <person name="Floudas D."/>
            <person name="Copeland A."/>
            <person name="Barry K.W."/>
            <person name="Cichocki N."/>
            <person name="Veneault-Fourrey C."/>
            <person name="LaButti K."/>
            <person name="Lindquist E.A."/>
            <person name="Lipzen A."/>
            <person name="Lundell T."/>
            <person name="Morin E."/>
            <person name="Murat C."/>
            <person name="Sun H."/>
            <person name="Tunlid A."/>
            <person name="Henrissat B."/>
            <person name="Grigoriev I.V."/>
            <person name="Hibbett D.S."/>
            <person name="Martin F."/>
            <person name="Nordberg H.P."/>
            <person name="Cantor M.N."/>
            <person name="Hua S.X."/>
        </authorList>
    </citation>
    <scope>NUCLEOTIDE SEQUENCE [LARGE SCALE GENOMIC DNA]</scope>
    <source>
        <strain evidence="1 2">LaAM-08-1</strain>
    </source>
</reference>
<gene>
    <name evidence="1" type="ORF">K443DRAFT_1889</name>
</gene>
<dbReference type="HOGENOM" id="CLU_2158846_0_0_1"/>